<dbReference type="Pfam" id="PF00270">
    <property type="entry name" value="DEAD"/>
    <property type="match status" value="1"/>
</dbReference>
<dbReference type="PANTHER" id="PTHR47957:SF3">
    <property type="entry name" value="ATP-DEPENDENT HELICASE HRQ1"/>
    <property type="match status" value="1"/>
</dbReference>
<evidence type="ECO:0000256" key="1">
    <source>
        <dbReference type="SAM" id="MobiDB-lite"/>
    </source>
</evidence>
<feature type="compositionally biased region" description="Polar residues" evidence="1">
    <location>
        <begin position="1062"/>
        <end position="1072"/>
    </location>
</feature>
<dbReference type="InterPro" id="IPR011545">
    <property type="entry name" value="DEAD/DEAH_box_helicase_dom"/>
</dbReference>
<dbReference type="GO" id="GO:0006289">
    <property type="term" value="P:nucleotide-excision repair"/>
    <property type="evidence" value="ECO:0007669"/>
    <property type="project" value="TreeGrafter"/>
</dbReference>
<feature type="compositionally biased region" description="Low complexity" evidence="1">
    <location>
        <begin position="933"/>
        <end position="944"/>
    </location>
</feature>
<feature type="compositionally biased region" description="Basic residues" evidence="1">
    <location>
        <begin position="402"/>
        <end position="422"/>
    </location>
</feature>
<keyword evidence="3" id="KW-0347">Helicase</keyword>
<sequence length="1089" mass="116586">MQPTLAAAEVRRNLTQYLSTTFALADKPVRDALTAFLNDPDHGIFRGLYLRVRTPFRRAEDSWRDHLEWAPEGFRPYRHQAAAFRRLSTLRGTAEPTLITTGTGSGKTESFLLPVLDHCRRERALGHDGVKAVLLYPMNALATDQAQRINSYLRHSALSQVSAGLYIGDTPETGYARVATRRGEIRRTRPDILITNYKMLDLLLQREHDTALWEGSRLAYVVVDEFHTYGGAQGTDVAMLLRRLASVTGHSEPGRPLGGICPVATSATLGEDASNTAGEAIREVAATVFGVEFDADAVVGEDRLDPAEFMDTLDYSLPLPDPLRVAAVADPHGDRDAAMDEITALFTDRRGLSPAELGAGHRRLPGAAGARRKPRLHPRGGTAPPGRLRPPRPVLPPDQPGHRRHRVRGGHRLRHRRGRPRLPRAAAFSRPPAGRLHRRAAAGVGRGRTAHPVGAARQHRGGAVRPGGVRARAHRGGAARPRRRPHPRGGPGAGHPPGRRPRTGGHRRLRDRADPSRHTRHHRGRRSAGSRRGHLQPVAGVPAPLAARPRAAPPPGSGACQRRPRNRQDHRGPAPGRPPGGPAAARRRPARAADHLQPQPRRRPARTLAGAGRPTGGGPGGRHQRRPARLPDRRRGDTRRPTPTHRRRPGGARVAGHARRTGRDRLGRRVPARRVEPGHPGAGRHHPRRLLPCPPRGPGPAHQPRPARADLAVGGALRDAAGREGPVDAPAGRRDRRAPPGGAGRARRVPLPARRRRRGPGPRPGALAAAARPGARGHRRHVPRRRHPPAHLRQLRVAGRAGHQHPGPLRAVDAQLPHHPADPAVGAGPAGRGVLGRPGRRHRHPGRVPVAAERPGPRVPSRPDLGGGAGRPGRPGAGLAGGGRAGQPGRGGRGGRAHPRPGLPGGAAAGRGGDPRRSHRPGRAEGGRRGARGHPAPVQGPGVPERGRGGRRRRPGAAAARGTAPRRRSTAPPARGAAVPFPAVRGGHPGPRPPGVLLARGPQPVPAARLAPVLSFVTPVGRLPRETAHRRRRRVQRRATTFVIAVSVTRTTPRTGTRRMASLSSDSRTPSSGIWEGSAAEFHGATSTR</sequence>
<dbReference type="GO" id="GO:0043138">
    <property type="term" value="F:3'-5' DNA helicase activity"/>
    <property type="evidence" value="ECO:0007669"/>
    <property type="project" value="TreeGrafter"/>
</dbReference>
<feature type="region of interest" description="Disordered" evidence="1">
    <location>
        <begin position="353"/>
        <end position="707"/>
    </location>
</feature>
<dbReference type="GO" id="GO:0036297">
    <property type="term" value="P:interstrand cross-link repair"/>
    <property type="evidence" value="ECO:0007669"/>
    <property type="project" value="TreeGrafter"/>
</dbReference>
<name>A0AA97M137_9ACTN</name>
<dbReference type="SMART" id="SM00487">
    <property type="entry name" value="DEXDc"/>
    <property type="match status" value="1"/>
</dbReference>
<feature type="compositionally biased region" description="Pro residues" evidence="1">
    <location>
        <begin position="387"/>
        <end position="399"/>
    </location>
</feature>
<feature type="compositionally biased region" description="Gly residues" evidence="1">
    <location>
        <begin position="903"/>
        <end position="912"/>
    </location>
</feature>
<dbReference type="GO" id="GO:0005524">
    <property type="term" value="F:ATP binding"/>
    <property type="evidence" value="ECO:0007669"/>
    <property type="project" value="InterPro"/>
</dbReference>
<protein>
    <submittedName>
        <fullName evidence="3">DEAD/DEAH box helicase</fullName>
    </submittedName>
</protein>
<feature type="compositionally biased region" description="Basic and acidic residues" evidence="1">
    <location>
        <begin position="661"/>
        <end position="677"/>
    </location>
</feature>
<dbReference type="PROSITE" id="PS51192">
    <property type="entry name" value="HELICASE_ATP_BIND_1"/>
    <property type="match status" value="1"/>
</dbReference>
<feature type="compositionally biased region" description="Pro residues" evidence="1">
    <location>
        <begin position="692"/>
        <end position="703"/>
    </location>
</feature>
<dbReference type="AlphaFoldDB" id="A0AA97M137"/>
<dbReference type="Gene3D" id="3.40.50.300">
    <property type="entry name" value="P-loop containing nucleotide triphosphate hydrolases"/>
    <property type="match status" value="1"/>
</dbReference>
<feature type="compositionally biased region" description="Low complexity" evidence="1">
    <location>
        <begin position="537"/>
        <end position="550"/>
    </location>
</feature>
<dbReference type="PANTHER" id="PTHR47957">
    <property type="entry name" value="ATP-DEPENDENT HELICASE HRQ1"/>
    <property type="match status" value="1"/>
</dbReference>
<feature type="compositionally biased region" description="Basic residues" evidence="1">
    <location>
        <begin position="745"/>
        <end position="760"/>
    </location>
</feature>
<feature type="compositionally biased region" description="Low complexity" evidence="1">
    <location>
        <begin position="764"/>
        <end position="774"/>
    </location>
</feature>
<keyword evidence="4" id="KW-1185">Reference proteome</keyword>
<dbReference type="InterPro" id="IPR014001">
    <property type="entry name" value="Helicase_ATP-bd"/>
</dbReference>
<proteinExistence type="predicted"/>
<feature type="compositionally biased region" description="Basic residues" evidence="1">
    <location>
        <begin position="497"/>
        <end position="510"/>
    </location>
</feature>
<evidence type="ECO:0000259" key="2">
    <source>
        <dbReference type="PROSITE" id="PS51192"/>
    </source>
</evidence>
<dbReference type="InterPro" id="IPR027417">
    <property type="entry name" value="P-loop_NTPase"/>
</dbReference>
<evidence type="ECO:0000313" key="4">
    <source>
        <dbReference type="Proteomes" id="UP000265719"/>
    </source>
</evidence>
<dbReference type="EMBL" id="CP063196">
    <property type="protein sequence ID" value="UOE21860.1"/>
    <property type="molecule type" value="Genomic_DNA"/>
</dbReference>
<gene>
    <name evidence="3" type="ORF">NI17_005165</name>
</gene>
<keyword evidence="3" id="KW-0067">ATP-binding</keyword>
<reference evidence="3" key="1">
    <citation type="submission" date="2020-10" db="EMBL/GenBank/DDBJ databases">
        <title>De novo genome project of the cellulose decomposer Thermobifida halotolerans type strain.</title>
        <authorList>
            <person name="Nagy I."/>
            <person name="Horvath B."/>
            <person name="Kukolya J."/>
            <person name="Nagy I."/>
            <person name="Orsini M."/>
        </authorList>
    </citation>
    <scope>NUCLEOTIDE SEQUENCE</scope>
    <source>
        <strain evidence="3">DSM 44931</strain>
    </source>
</reference>
<keyword evidence="3" id="KW-0378">Hydrolase</keyword>
<dbReference type="GO" id="GO:0003676">
    <property type="term" value="F:nucleic acid binding"/>
    <property type="evidence" value="ECO:0007669"/>
    <property type="project" value="InterPro"/>
</dbReference>
<evidence type="ECO:0000313" key="3">
    <source>
        <dbReference type="EMBL" id="UOE21860.1"/>
    </source>
</evidence>
<accession>A0AA97M137</accession>
<feature type="compositionally biased region" description="Basic residues" evidence="1">
    <location>
        <begin position="518"/>
        <end position="534"/>
    </location>
</feature>
<feature type="region of interest" description="Disordered" evidence="1">
    <location>
        <begin position="721"/>
        <end position="989"/>
    </location>
</feature>
<feature type="compositionally biased region" description="Basic residues" evidence="1">
    <location>
        <begin position="775"/>
        <end position="794"/>
    </location>
</feature>
<dbReference type="SUPFAM" id="SSF52540">
    <property type="entry name" value="P-loop containing nucleoside triphosphate hydrolases"/>
    <property type="match status" value="1"/>
</dbReference>
<feature type="compositionally biased region" description="Gly residues" evidence="1">
    <location>
        <begin position="865"/>
        <end position="892"/>
    </location>
</feature>
<keyword evidence="3" id="KW-0547">Nucleotide-binding</keyword>
<feature type="domain" description="Helicase ATP-binding" evidence="2">
    <location>
        <begin position="88"/>
        <end position="287"/>
    </location>
</feature>
<feature type="compositionally biased region" description="Basic residues" evidence="1">
    <location>
        <begin position="471"/>
        <end position="487"/>
    </location>
</feature>
<dbReference type="Proteomes" id="UP000265719">
    <property type="component" value="Chromosome"/>
</dbReference>
<feature type="compositionally biased region" description="Basic and acidic residues" evidence="1">
    <location>
        <begin position="629"/>
        <end position="640"/>
    </location>
</feature>
<organism evidence="3 4">
    <name type="scientific">Thermobifida halotolerans</name>
    <dbReference type="NCBI Taxonomy" id="483545"/>
    <lineage>
        <taxon>Bacteria</taxon>
        <taxon>Bacillati</taxon>
        <taxon>Actinomycetota</taxon>
        <taxon>Actinomycetes</taxon>
        <taxon>Streptosporangiales</taxon>
        <taxon>Nocardiopsidaceae</taxon>
        <taxon>Thermobifida</taxon>
    </lineage>
</organism>
<feature type="compositionally biased region" description="Basic residues" evidence="1">
    <location>
        <begin position="360"/>
        <end position="378"/>
    </location>
</feature>
<feature type="region of interest" description="Disordered" evidence="1">
    <location>
        <begin position="1052"/>
        <end position="1089"/>
    </location>
</feature>
<feature type="compositionally biased region" description="Basic residues" evidence="1">
    <location>
        <begin position="642"/>
        <end position="660"/>
    </location>
</feature>
<dbReference type="KEGG" id="thao:NI17_005165"/>